<keyword evidence="2 7" id="KW-0560">Oxidoreductase</keyword>
<evidence type="ECO:0000259" key="6">
    <source>
        <dbReference type="Pfam" id="PF05201"/>
    </source>
</evidence>
<dbReference type="InterPro" id="IPR036343">
    <property type="entry name" value="GluRdtase_N_sf"/>
</dbReference>
<keyword evidence="3" id="KW-0627">Porphyrin biosynthesis</keyword>
<dbReference type="InterPro" id="IPR036291">
    <property type="entry name" value="NAD(P)-bd_dom_sf"/>
</dbReference>
<dbReference type="AlphaFoldDB" id="T1BEJ6"/>
<dbReference type="EC" id="1.2.1.70" evidence="7"/>
<reference evidence="7" key="2">
    <citation type="journal article" date="2014" name="ISME J.">
        <title>Microbial stratification in low pH oxic and suboxic macroscopic growths along an acid mine drainage.</title>
        <authorList>
            <person name="Mendez-Garcia C."/>
            <person name="Mesa V."/>
            <person name="Sprenger R.R."/>
            <person name="Richter M."/>
            <person name="Diez M.S."/>
            <person name="Solano J."/>
            <person name="Bargiela R."/>
            <person name="Golyshina O.V."/>
            <person name="Manteca A."/>
            <person name="Ramos J.L."/>
            <person name="Gallego J.R."/>
            <person name="Llorente I."/>
            <person name="Martins Dos Santos V.A."/>
            <person name="Jensen O.N."/>
            <person name="Pelaez A.I."/>
            <person name="Sanchez J."/>
            <person name="Ferrer M."/>
        </authorList>
    </citation>
    <scope>NUCLEOTIDE SEQUENCE</scope>
</reference>
<dbReference type="PROSITE" id="PS00747">
    <property type="entry name" value="GLUTR"/>
    <property type="match status" value="1"/>
</dbReference>
<reference evidence="7" key="1">
    <citation type="submission" date="2013-08" db="EMBL/GenBank/DDBJ databases">
        <authorList>
            <person name="Mendez C."/>
            <person name="Richter M."/>
            <person name="Ferrer M."/>
            <person name="Sanchez J."/>
        </authorList>
    </citation>
    <scope>NUCLEOTIDE SEQUENCE</scope>
</reference>
<keyword evidence="1" id="KW-0521">NADP</keyword>
<evidence type="ECO:0000256" key="1">
    <source>
        <dbReference type="ARBA" id="ARBA00022857"/>
    </source>
</evidence>
<feature type="non-terminal residue" evidence="7">
    <location>
        <position position="318"/>
    </location>
</feature>
<dbReference type="PANTHER" id="PTHR43013">
    <property type="entry name" value="GLUTAMYL-TRNA REDUCTASE"/>
    <property type="match status" value="1"/>
</dbReference>
<dbReference type="GO" id="GO:0019353">
    <property type="term" value="P:protoporphyrinogen IX biosynthetic process from glutamate"/>
    <property type="evidence" value="ECO:0007669"/>
    <property type="project" value="TreeGrafter"/>
</dbReference>
<dbReference type="HAMAP" id="MF_00087">
    <property type="entry name" value="Glu_tRNA_reductase"/>
    <property type="match status" value="1"/>
</dbReference>
<dbReference type="EMBL" id="AUZY01006945">
    <property type="protein sequence ID" value="EQD52575.1"/>
    <property type="molecule type" value="Genomic_DNA"/>
</dbReference>
<name>T1BEJ6_9ZZZZ</name>
<dbReference type="GO" id="GO:0050661">
    <property type="term" value="F:NADP binding"/>
    <property type="evidence" value="ECO:0007669"/>
    <property type="project" value="InterPro"/>
</dbReference>
<gene>
    <name evidence="7" type="ORF">B1B_10657</name>
</gene>
<comment type="pathway">
    <text evidence="4">Porphyrin-containing compound metabolism.</text>
</comment>
<evidence type="ECO:0000256" key="4">
    <source>
        <dbReference type="ARBA" id="ARBA00023444"/>
    </source>
</evidence>
<evidence type="ECO:0000313" key="7">
    <source>
        <dbReference type="EMBL" id="EQD52575.1"/>
    </source>
</evidence>
<evidence type="ECO:0000256" key="3">
    <source>
        <dbReference type="ARBA" id="ARBA00023244"/>
    </source>
</evidence>
<protein>
    <submittedName>
        <fullName evidence="7">Glutamyl-tRNA reductase</fullName>
        <ecNumber evidence="7">1.2.1.70</ecNumber>
    </submittedName>
</protein>
<dbReference type="Pfam" id="PF01488">
    <property type="entry name" value="Shikimate_DH"/>
    <property type="match status" value="1"/>
</dbReference>
<dbReference type="InterPro" id="IPR018214">
    <property type="entry name" value="GluRdtase_CS"/>
</dbReference>
<dbReference type="Gene3D" id="3.30.460.30">
    <property type="entry name" value="Glutamyl-tRNA reductase, N-terminal domain"/>
    <property type="match status" value="1"/>
</dbReference>
<dbReference type="Gene3D" id="3.40.50.720">
    <property type="entry name" value="NAD(P)-binding Rossmann-like Domain"/>
    <property type="match status" value="1"/>
</dbReference>
<organism evidence="7">
    <name type="scientific">mine drainage metagenome</name>
    <dbReference type="NCBI Taxonomy" id="410659"/>
    <lineage>
        <taxon>unclassified sequences</taxon>
        <taxon>metagenomes</taxon>
        <taxon>ecological metagenomes</taxon>
    </lineage>
</organism>
<feature type="domain" description="Glutamyl-tRNA reductase N-terminal" evidence="6">
    <location>
        <begin position="8"/>
        <end position="146"/>
    </location>
</feature>
<dbReference type="InterPro" id="IPR015895">
    <property type="entry name" value="4pyrrol_synth_GluRdtase_N"/>
</dbReference>
<proteinExistence type="inferred from homology"/>
<sequence>MVVLSLHVTHRATALPVLERLTEDRALVLSAGIRRRFPQAEVVSLRTCNRFELYVEGPPELRTEIRQYLGTLRLAPTQFLREGTLSVQHLFRVASGLDSQLLGEREVLGQVRDAYRAARKRGEAGAAIGRLFERAIHVGRTLRQETGLSRTGRSLARLAVEEAVRSLPHPNEAVYGVVGAGRMGEKVLGRLKKSGATDILLANRTGPRSRALGRAYGVRVQTVEGLLRRGTELDVLFLAASARRPLLSGRRLGLPDRSSPLLVVDLGNPRNLDPRGLPSNVRVIDLESLKATSRALPASVRTRLPVARRRITLEAHRF</sequence>
<evidence type="ECO:0000259" key="5">
    <source>
        <dbReference type="Pfam" id="PF01488"/>
    </source>
</evidence>
<dbReference type="SUPFAM" id="SSF69742">
    <property type="entry name" value="Glutamyl tRNA-reductase catalytic, N-terminal domain"/>
    <property type="match status" value="1"/>
</dbReference>
<accession>T1BEJ6</accession>
<feature type="domain" description="Quinate/shikimate 5-dehydrogenase/glutamyl-tRNA reductase" evidence="5">
    <location>
        <begin position="165"/>
        <end position="290"/>
    </location>
</feature>
<dbReference type="InterPro" id="IPR006151">
    <property type="entry name" value="Shikm_DH/Glu-tRNA_Rdtase"/>
</dbReference>
<dbReference type="InterPro" id="IPR000343">
    <property type="entry name" value="4pyrrol_synth_GluRdtase"/>
</dbReference>
<evidence type="ECO:0000256" key="2">
    <source>
        <dbReference type="ARBA" id="ARBA00023002"/>
    </source>
</evidence>
<comment type="caution">
    <text evidence="7">The sequence shown here is derived from an EMBL/GenBank/DDBJ whole genome shotgun (WGS) entry which is preliminary data.</text>
</comment>
<dbReference type="SUPFAM" id="SSF51735">
    <property type="entry name" value="NAD(P)-binding Rossmann-fold domains"/>
    <property type="match status" value="1"/>
</dbReference>
<dbReference type="Pfam" id="PF05201">
    <property type="entry name" value="GlutR_N"/>
    <property type="match status" value="1"/>
</dbReference>
<dbReference type="PANTHER" id="PTHR43013:SF1">
    <property type="entry name" value="GLUTAMYL-TRNA REDUCTASE"/>
    <property type="match status" value="1"/>
</dbReference>
<dbReference type="GO" id="GO:0008883">
    <property type="term" value="F:glutamyl-tRNA reductase activity"/>
    <property type="evidence" value="ECO:0007669"/>
    <property type="project" value="UniProtKB-EC"/>
</dbReference>